<dbReference type="Pfam" id="PF00488">
    <property type="entry name" value="MutS_V"/>
    <property type="match status" value="1"/>
</dbReference>
<dbReference type="SUPFAM" id="SSF48334">
    <property type="entry name" value="DNA repair protein MutS, domain III"/>
    <property type="match status" value="1"/>
</dbReference>
<dbReference type="PANTHER" id="PTHR11361">
    <property type="entry name" value="DNA MISMATCH REPAIR PROTEIN MUTS FAMILY MEMBER"/>
    <property type="match status" value="1"/>
</dbReference>
<dbReference type="GO" id="GO:0005739">
    <property type="term" value="C:mitochondrion"/>
    <property type="evidence" value="ECO:0007669"/>
    <property type="project" value="TreeGrafter"/>
</dbReference>
<dbReference type="Pfam" id="PF05192">
    <property type="entry name" value="MutS_III"/>
    <property type="match status" value="1"/>
</dbReference>
<sequence length="986" mass="112299">MLAAIIKEKNKNIEENDSSTNCIILRCHVCTIMRQLRGLRACWTFVRRNHNLKKSSQVPALTKLRIIFDTTSKDNEADMPTNSAPLDTTQDKILTASGGSGTHGAAKDLLPPTLLYVRDLMDRYENHVVLTQMGSFYELYFEQATTYAPKLNISLTNRTYSCGKVPFAGFPVHQLSRHLKVLVNHYGYSVTIADQFKKNNDADNESFRFFRRVTRIVTPGTFIDEAFENLQENTFLLNLEFPENSMEKPAESNLKIGLCWCDVSTGEIFVQQVILRDLISAVTRIQPREILLDQSLSRYNLEAGSWYSELVELRKYFIKYQKAPSQHRTISSFFGLFAAAGSSEGGIRQLKIQLQHFTQKEITALRRILVYVCDHLPDCTMNFQLPQRRITSSIMQIDSRTSRALELHATVRDNRVRGTLFSTIRRTVTPLGTRLLAQWLSGPSLDLHEIKNRQKLVEFFKNNSDTRESLRSMLKSIHDLPRILQKFSFGRGEASELMQIAGSLKTASIIKKLLKNEAQKSERKTEVLLHSFVTGLEFDGTLILDVLKYLNEDELIKSQKRTDEKMEELPNNSPDSRSVDIFKLVSWSVHPSYSESLQDLHEKYQQVWLEKEKLRLTYQNFFVEKEGAKSLTLKQRQNGEYALYLQGSSNNLKKISEFIRNGFNFEGYPFQILQQATQTRWLSHKLWSNNGYELELALLRIKKEEMHIIDRFKGQFLEKSAEIRKISEILGYIDVLASFGALALEKSLVCPRMDKTNKLEIIGGRHLMVEEGISNRSLEKFIKNDCALEGGKSWIITGPNMGGKSTFLRQNAIIVILAQMGSFIPCLKAQIGLVDKIFTRVGSADDLYNEMSTFMVEMIETSFILRGATDRSLAILDEIGRGTSGKEGVGIAYATLRHLIESNRCRSLFATHYGQELNEIISSKLGEDIKNKIEFFKSTTIETSDSDFCYDYKLKSGICSVSEAIKVAKAAGFPKEALETARALLM</sequence>
<feature type="domain" description="DNA mismatch repair proteins mutS family" evidence="7">
    <location>
        <begin position="872"/>
        <end position="888"/>
    </location>
</feature>
<dbReference type="Gene3D" id="3.30.420.110">
    <property type="entry name" value="MutS, connector domain"/>
    <property type="match status" value="1"/>
</dbReference>
<keyword evidence="3" id="KW-0227">DNA damage</keyword>
<gene>
    <name evidence="8" type="ORF">HG535_0A02600</name>
</gene>
<dbReference type="InterPro" id="IPR016151">
    <property type="entry name" value="DNA_mismatch_repair_MutS_N"/>
</dbReference>
<evidence type="ECO:0000256" key="6">
    <source>
        <dbReference type="ARBA" id="ARBA00023204"/>
    </source>
</evidence>
<proteinExistence type="inferred from homology"/>
<dbReference type="AlphaFoldDB" id="A0A7H9AXL2"/>
<dbReference type="InterPro" id="IPR036678">
    <property type="entry name" value="MutS_con_dom_sf"/>
</dbReference>
<dbReference type="InterPro" id="IPR045076">
    <property type="entry name" value="MutS"/>
</dbReference>
<dbReference type="InterPro" id="IPR027417">
    <property type="entry name" value="P-loop_NTPase"/>
</dbReference>
<dbReference type="PIRSF" id="PIRSF037677">
    <property type="entry name" value="DNA_mis_repair_Msh6"/>
    <property type="match status" value="1"/>
</dbReference>
<keyword evidence="5" id="KW-0238">DNA-binding</keyword>
<keyword evidence="6" id="KW-0234">DNA repair</keyword>
<dbReference type="SUPFAM" id="SSF52540">
    <property type="entry name" value="P-loop containing nucleoside triphosphate hydrolases"/>
    <property type="match status" value="1"/>
</dbReference>
<dbReference type="Pfam" id="PF05188">
    <property type="entry name" value="MutS_II"/>
    <property type="match status" value="1"/>
</dbReference>
<evidence type="ECO:0000256" key="3">
    <source>
        <dbReference type="ARBA" id="ARBA00022763"/>
    </source>
</evidence>
<dbReference type="FunFam" id="3.40.50.300:FF:001238">
    <property type="entry name" value="DNA mismatch repair protein"/>
    <property type="match status" value="1"/>
</dbReference>
<dbReference type="KEGG" id="zmk:HG535_0A02600"/>
<dbReference type="SUPFAM" id="SSF55271">
    <property type="entry name" value="DNA repair protein MutS, domain I"/>
    <property type="match status" value="1"/>
</dbReference>
<evidence type="ECO:0000259" key="7">
    <source>
        <dbReference type="PROSITE" id="PS00486"/>
    </source>
</evidence>
<reference evidence="8 9" key="1">
    <citation type="submission" date="2020-07" db="EMBL/GenBank/DDBJ databases">
        <title>The yeast mating-type switching endonuclease HO is a domesticated member of an unorthodox homing genetic element family.</title>
        <authorList>
            <person name="Coughlan A.Y."/>
            <person name="Lombardi L."/>
            <person name="Braun-Galleani S."/>
            <person name="Martos A.R."/>
            <person name="Galeote V."/>
            <person name="Bigey F."/>
            <person name="Dequin S."/>
            <person name="Byrne K.P."/>
            <person name="Wolfe K.H."/>
        </authorList>
    </citation>
    <scope>NUCLEOTIDE SEQUENCE [LARGE SCALE GENOMIC DNA]</scope>
    <source>
        <strain evidence="8 9">NRRL Y-6702</strain>
    </source>
</reference>
<name>A0A7H9AXL2_ZYGMR</name>
<dbReference type="InterPro" id="IPR017261">
    <property type="entry name" value="DNA_mismatch_repair_MutS/MSH"/>
</dbReference>
<dbReference type="SUPFAM" id="SSF53150">
    <property type="entry name" value="DNA repair protein MutS, domain II"/>
    <property type="match status" value="1"/>
</dbReference>
<dbReference type="GO" id="GO:0043504">
    <property type="term" value="P:mitochondrial DNA repair"/>
    <property type="evidence" value="ECO:0007669"/>
    <property type="project" value="TreeGrafter"/>
</dbReference>
<dbReference type="EMBL" id="CP058604">
    <property type="protein sequence ID" value="QLG70322.1"/>
    <property type="molecule type" value="Genomic_DNA"/>
</dbReference>
<comment type="similarity">
    <text evidence="1">Belongs to the DNA mismatch repair MutS family.</text>
</comment>
<evidence type="ECO:0000256" key="1">
    <source>
        <dbReference type="ARBA" id="ARBA00006271"/>
    </source>
</evidence>
<keyword evidence="4" id="KW-0067">ATP-binding</keyword>
<evidence type="ECO:0000256" key="5">
    <source>
        <dbReference type="ARBA" id="ARBA00023125"/>
    </source>
</evidence>
<dbReference type="Gene3D" id="1.10.1420.10">
    <property type="match status" value="1"/>
</dbReference>
<dbReference type="OrthoDB" id="2534523at2759"/>
<dbReference type="GO" id="GO:0140664">
    <property type="term" value="F:ATP-dependent DNA damage sensor activity"/>
    <property type="evidence" value="ECO:0007669"/>
    <property type="project" value="InterPro"/>
</dbReference>
<dbReference type="GO" id="GO:0005524">
    <property type="term" value="F:ATP binding"/>
    <property type="evidence" value="ECO:0007669"/>
    <property type="project" value="UniProtKB-KW"/>
</dbReference>
<dbReference type="InterPro" id="IPR007695">
    <property type="entry name" value="DNA_mismatch_repair_MutS-lik_N"/>
</dbReference>
<dbReference type="InterPro" id="IPR000432">
    <property type="entry name" value="DNA_mismatch_repair_MutS_C"/>
</dbReference>
<protein>
    <recommendedName>
        <fullName evidence="7">DNA mismatch repair proteins mutS family domain-containing protein</fullName>
    </recommendedName>
</protein>
<organism evidence="8 9">
    <name type="scientific">Zygotorulaspora mrakii</name>
    <name type="common">Zygosaccharomyces mrakii</name>
    <dbReference type="NCBI Taxonomy" id="42260"/>
    <lineage>
        <taxon>Eukaryota</taxon>
        <taxon>Fungi</taxon>
        <taxon>Dikarya</taxon>
        <taxon>Ascomycota</taxon>
        <taxon>Saccharomycotina</taxon>
        <taxon>Saccharomycetes</taxon>
        <taxon>Saccharomycetales</taxon>
        <taxon>Saccharomycetaceae</taxon>
        <taxon>Zygotorulaspora</taxon>
    </lineage>
</organism>
<dbReference type="Gene3D" id="3.40.50.300">
    <property type="entry name" value="P-loop containing nucleotide triphosphate hydrolases"/>
    <property type="match status" value="1"/>
</dbReference>
<evidence type="ECO:0000313" key="9">
    <source>
        <dbReference type="Proteomes" id="UP000509704"/>
    </source>
</evidence>
<dbReference type="PANTHER" id="PTHR11361:SF34">
    <property type="entry name" value="DNA MISMATCH REPAIR PROTEIN MSH1, MITOCHONDRIAL"/>
    <property type="match status" value="1"/>
</dbReference>
<evidence type="ECO:0000256" key="2">
    <source>
        <dbReference type="ARBA" id="ARBA00022741"/>
    </source>
</evidence>
<dbReference type="Pfam" id="PF01624">
    <property type="entry name" value="MutS_I"/>
    <property type="match status" value="1"/>
</dbReference>
<dbReference type="GO" id="GO:0005634">
    <property type="term" value="C:nucleus"/>
    <property type="evidence" value="ECO:0007669"/>
    <property type="project" value="TreeGrafter"/>
</dbReference>
<accession>A0A7H9AXL2</accession>
<dbReference type="FunFam" id="3.30.420.110:FF:000020">
    <property type="entry name" value="Msh1p"/>
    <property type="match status" value="1"/>
</dbReference>
<dbReference type="GO" id="GO:0030983">
    <property type="term" value="F:mismatched DNA binding"/>
    <property type="evidence" value="ECO:0007669"/>
    <property type="project" value="InterPro"/>
</dbReference>
<dbReference type="Proteomes" id="UP000509704">
    <property type="component" value="Chromosome 1"/>
</dbReference>
<evidence type="ECO:0000313" key="8">
    <source>
        <dbReference type="EMBL" id="QLG70322.1"/>
    </source>
</evidence>
<dbReference type="Gene3D" id="3.40.1170.10">
    <property type="entry name" value="DNA repair protein MutS, domain I"/>
    <property type="match status" value="1"/>
</dbReference>
<dbReference type="SMART" id="SM00533">
    <property type="entry name" value="MUTSd"/>
    <property type="match status" value="1"/>
</dbReference>
<keyword evidence="2" id="KW-0547">Nucleotide-binding</keyword>
<keyword evidence="9" id="KW-1185">Reference proteome</keyword>
<dbReference type="PROSITE" id="PS00486">
    <property type="entry name" value="DNA_MISMATCH_REPAIR_2"/>
    <property type="match status" value="1"/>
</dbReference>
<evidence type="ECO:0000256" key="4">
    <source>
        <dbReference type="ARBA" id="ARBA00022840"/>
    </source>
</evidence>
<dbReference type="GO" id="GO:0006298">
    <property type="term" value="P:mismatch repair"/>
    <property type="evidence" value="ECO:0007669"/>
    <property type="project" value="InterPro"/>
</dbReference>
<dbReference type="InterPro" id="IPR007696">
    <property type="entry name" value="DNA_mismatch_repair_MutS_core"/>
</dbReference>
<dbReference type="InterPro" id="IPR036187">
    <property type="entry name" value="DNA_mismatch_repair_MutS_sf"/>
</dbReference>
<dbReference type="SMART" id="SM00534">
    <property type="entry name" value="MUTSac"/>
    <property type="match status" value="1"/>
</dbReference>
<dbReference type="InterPro" id="IPR007860">
    <property type="entry name" value="DNA_mmatch_repair_MutS_con_dom"/>
</dbReference>
<dbReference type="GeneID" id="59233958"/>
<dbReference type="RefSeq" id="XP_037142050.1">
    <property type="nucleotide sequence ID" value="XM_037286155.1"/>
</dbReference>